<dbReference type="EMBL" id="NVQR01000124">
    <property type="protein sequence ID" value="PCH59302.1"/>
    <property type="molecule type" value="Genomic_DNA"/>
</dbReference>
<name>A0A2A4MHC3_9GAMM</name>
<keyword evidence="2" id="KW-0175">Coiled coil</keyword>
<dbReference type="SMART" id="SM00422">
    <property type="entry name" value="HTH_MERR"/>
    <property type="match status" value="1"/>
</dbReference>
<reference evidence="5" key="1">
    <citation type="submission" date="2017-08" db="EMBL/GenBank/DDBJ databases">
        <title>A dynamic microbial community with high functional redundancy inhabits the cold, oxic subseafloor aquifer.</title>
        <authorList>
            <person name="Tully B.J."/>
            <person name="Wheat C.G."/>
            <person name="Glazer B.T."/>
            <person name="Huber J.A."/>
        </authorList>
    </citation>
    <scope>NUCLEOTIDE SEQUENCE [LARGE SCALE GENOMIC DNA]</scope>
</reference>
<proteinExistence type="predicted"/>
<dbReference type="Pfam" id="PF13411">
    <property type="entry name" value="MerR_1"/>
    <property type="match status" value="1"/>
</dbReference>
<dbReference type="CDD" id="cd04776">
    <property type="entry name" value="HTH_GnyR"/>
    <property type="match status" value="1"/>
</dbReference>
<comment type="caution">
    <text evidence="4">The sequence shown here is derived from an EMBL/GenBank/DDBJ whole genome shotgun (WGS) entry which is preliminary data.</text>
</comment>
<feature type="domain" description="HTH merR-type" evidence="3">
    <location>
        <begin position="4"/>
        <end position="71"/>
    </location>
</feature>
<evidence type="ECO:0000259" key="3">
    <source>
        <dbReference type="PROSITE" id="PS50937"/>
    </source>
</evidence>
<evidence type="ECO:0000313" key="5">
    <source>
        <dbReference type="Proteomes" id="UP000218172"/>
    </source>
</evidence>
<dbReference type="GO" id="GO:0003677">
    <property type="term" value="F:DNA binding"/>
    <property type="evidence" value="ECO:0007669"/>
    <property type="project" value="UniProtKB-KW"/>
</dbReference>
<dbReference type="PROSITE" id="PS50937">
    <property type="entry name" value="HTH_MERR_2"/>
    <property type="match status" value="1"/>
</dbReference>
<dbReference type="PANTHER" id="PTHR30204:SF58">
    <property type="entry name" value="HTH-TYPE TRANSCRIPTIONAL REGULATOR YFMP"/>
    <property type="match status" value="1"/>
</dbReference>
<dbReference type="InterPro" id="IPR009061">
    <property type="entry name" value="DNA-bd_dom_put_sf"/>
</dbReference>
<organism evidence="4 5">
    <name type="scientific">SAR86 cluster bacterium</name>
    <dbReference type="NCBI Taxonomy" id="2030880"/>
    <lineage>
        <taxon>Bacteria</taxon>
        <taxon>Pseudomonadati</taxon>
        <taxon>Pseudomonadota</taxon>
        <taxon>Gammaproteobacteria</taxon>
        <taxon>SAR86 cluster</taxon>
    </lineage>
</organism>
<dbReference type="GO" id="GO:0003700">
    <property type="term" value="F:DNA-binding transcription factor activity"/>
    <property type="evidence" value="ECO:0007669"/>
    <property type="project" value="InterPro"/>
</dbReference>
<feature type="coiled-coil region" evidence="2">
    <location>
        <begin position="89"/>
        <end position="123"/>
    </location>
</feature>
<gene>
    <name evidence="4" type="ORF">COC19_07270</name>
</gene>
<evidence type="ECO:0000313" key="4">
    <source>
        <dbReference type="EMBL" id="PCH59302.1"/>
    </source>
</evidence>
<dbReference type="InterPro" id="IPR000551">
    <property type="entry name" value="MerR-type_HTH_dom"/>
</dbReference>
<dbReference type="Proteomes" id="UP000218172">
    <property type="component" value="Unassembled WGS sequence"/>
</dbReference>
<keyword evidence="1" id="KW-0238">DNA-binding</keyword>
<protein>
    <submittedName>
        <fullName evidence="4">MerR family transcriptional regulator</fullName>
    </submittedName>
</protein>
<accession>A0A2A4MHC3</accession>
<dbReference type="InterPro" id="IPR047057">
    <property type="entry name" value="MerR_fam"/>
</dbReference>
<sequence length="124" mass="14292">MKNRYTISQLASEFKITPRSIRFYEEKGMLSPVREGSVRIYSGSEKTKLKLILRGKRLGFSLAQSGDIIKMYDPKSGNNKQMQTLLASIRDKQELLRHQRQEINTLLKDLKQAEDKCLEALSKS</sequence>
<evidence type="ECO:0000256" key="2">
    <source>
        <dbReference type="SAM" id="Coils"/>
    </source>
</evidence>
<dbReference type="PANTHER" id="PTHR30204">
    <property type="entry name" value="REDOX-CYCLING DRUG-SENSING TRANSCRIPTIONAL ACTIVATOR SOXR"/>
    <property type="match status" value="1"/>
</dbReference>
<evidence type="ECO:0000256" key="1">
    <source>
        <dbReference type="ARBA" id="ARBA00023125"/>
    </source>
</evidence>
<dbReference type="AlphaFoldDB" id="A0A2A4MHC3"/>
<dbReference type="Gene3D" id="1.10.1660.10">
    <property type="match status" value="1"/>
</dbReference>
<dbReference type="SUPFAM" id="SSF46955">
    <property type="entry name" value="Putative DNA-binding domain"/>
    <property type="match status" value="1"/>
</dbReference>